<keyword evidence="2" id="KW-1185">Reference proteome</keyword>
<gene>
    <name evidence="1" type="ORF">ETAA8_06700</name>
</gene>
<dbReference type="Proteomes" id="UP000315017">
    <property type="component" value="Chromosome"/>
</dbReference>
<accession>A0A517Y5V6</accession>
<reference evidence="1 2" key="1">
    <citation type="submission" date="2019-02" db="EMBL/GenBank/DDBJ databases">
        <title>Deep-cultivation of Planctomycetes and their phenomic and genomic characterization uncovers novel biology.</title>
        <authorList>
            <person name="Wiegand S."/>
            <person name="Jogler M."/>
            <person name="Boedeker C."/>
            <person name="Pinto D."/>
            <person name="Vollmers J."/>
            <person name="Rivas-Marin E."/>
            <person name="Kohn T."/>
            <person name="Peeters S.H."/>
            <person name="Heuer A."/>
            <person name="Rast P."/>
            <person name="Oberbeckmann S."/>
            <person name="Bunk B."/>
            <person name="Jeske O."/>
            <person name="Meyerdierks A."/>
            <person name="Storesund J.E."/>
            <person name="Kallscheuer N."/>
            <person name="Luecker S."/>
            <person name="Lage O.M."/>
            <person name="Pohl T."/>
            <person name="Merkel B.J."/>
            <person name="Hornburger P."/>
            <person name="Mueller R.-W."/>
            <person name="Bruemmer F."/>
            <person name="Labrenz M."/>
            <person name="Spormann A.M."/>
            <person name="Op den Camp H."/>
            <person name="Overmann J."/>
            <person name="Amann R."/>
            <person name="Jetten M.S.M."/>
            <person name="Mascher T."/>
            <person name="Medema M.H."/>
            <person name="Devos D.P."/>
            <person name="Kaster A.-K."/>
            <person name="Ovreas L."/>
            <person name="Rohde M."/>
            <person name="Galperin M.Y."/>
            <person name="Jogler C."/>
        </authorList>
    </citation>
    <scope>NUCLEOTIDE SEQUENCE [LARGE SCALE GENOMIC DNA]</scope>
    <source>
        <strain evidence="1 2">ETA_A8</strain>
    </source>
</reference>
<evidence type="ECO:0000313" key="1">
    <source>
        <dbReference type="EMBL" id="QDU25600.1"/>
    </source>
</evidence>
<sequence length="254" mass="28937">MLESIAHEEFRQTYLAAAECLQCSHELVALAKANDIIPDGYYDSIAWIIQSLRLSLDELEEWLETPEIYSCIVRAVLQEPSIAGERFPSCHHLAMNVAQHTIKFFETGLIDQGTWRPISDEFWPIAHMAFTRLESTDQYEHESWPGYRDLLLAESVRASYLCTSPPDNPLEASEVPPDYRDGGNMNGEPLTATYIASEGTTWGLSAGDLSGYRRSQKIQTIYAKIDSNRSVRVHNYHDLLQIREERARRGLEND</sequence>
<dbReference type="AlphaFoldDB" id="A0A517Y5V6"/>
<organism evidence="1 2">
    <name type="scientific">Anatilimnocola aggregata</name>
    <dbReference type="NCBI Taxonomy" id="2528021"/>
    <lineage>
        <taxon>Bacteria</taxon>
        <taxon>Pseudomonadati</taxon>
        <taxon>Planctomycetota</taxon>
        <taxon>Planctomycetia</taxon>
        <taxon>Pirellulales</taxon>
        <taxon>Pirellulaceae</taxon>
        <taxon>Anatilimnocola</taxon>
    </lineage>
</organism>
<proteinExistence type="predicted"/>
<evidence type="ECO:0000313" key="2">
    <source>
        <dbReference type="Proteomes" id="UP000315017"/>
    </source>
</evidence>
<dbReference type="KEGG" id="aagg:ETAA8_06700"/>
<dbReference type="EMBL" id="CP036274">
    <property type="protein sequence ID" value="QDU25600.1"/>
    <property type="molecule type" value="Genomic_DNA"/>
</dbReference>
<dbReference type="RefSeq" id="WP_145084808.1">
    <property type="nucleotide sequence ID" value="NZ_CP036274.1"/>
</dbReference>
<protein>
    <submittedName>
        <fullName evidence="1">Uncharacterized protein</fullName>
    </submittedName>
</protein>
<name>A0A517Y5V6_9BACT</name>